<dbReference type="Pfam" id="PF00085">
    <property type="entry name" value="Thioredoxin"/>
    <property type="match status" value="1"/>
</dbReference>
<dbReference type="PROSITE" id="PS51352">
    <property type="entry name" value="THIOREDOXIN_2"/>
    <property type="match status" value="1"/>
</dbReference>
<evidence type="ECO:0000313" key="9">
    <source>
        <dbReference type="EMBL" id="GAA5527787.1"/>
    </source>
</evidence>
<feature type="domain" description="Thioredoxin" evidence="8">
    <location>
        <begin position="1"/>
        <end position="112"/>
    </location>
</feature>
<evidence type="ECO:0000256" key="4">
    <source>
        <dbReference type="ARBA" id="ARBA00023157"/>
    </source>
</evidence>
<evidence type="ECO:0000259" key="8">
    <source>
        <dbReference type="PROSITE" id="PS51352"/>
    </source>
</evidence>
<dbReference type="EMBL" id="BAABRU010000005">
    <property type="protein sequence ID" value="GAA5527787.1"/>
    <property type="molecule type" value="Genomic_DNA"/>
</dbReference>
<dbReference type="InterPro" id="IPR017937">
    <property type="entry name" value="Thioredoxin_CS"/>
</dbReference>
<dbReference type="PIRSF" id="PIRSF000077">
    <property type="entry name" value="Thioredoxin"/>
    <property type="match status" value="1"/>
</dbReference>
<gene>
    <name evidence="9" type="primary">trxA_1</name>
    <name evidence="9" type="ORF">Hgul01_01580</name>
</gene>
<keyword evidence="10" id="KW-1185">Reference proteome</keyword>
<sequence>MQTVIDQPVQISDASFETQVLQSDTPVIVDFWAPWCVHCRVIAPILAKLAQRYAGEIVVAKINTDEDVQYASRLGVRGLPTMVVFQHGQEVDRWIGAMSEAAFEQRVQRLLGR</sequence>
<dbReference type="Gene3D" id="3.40.30.10">
    <property type="entry name" value="Glutaredoxin"/>
    <property type="match status" value="1"/>
</dbReference>
<keyword evidence="4" id="KW-1015">Disulfide bond</keyword>
<evidence type="ECO:0000256" key="2">
    <source>
        <dbReference type="ARBA" id="ARBA00022448"/>
    </source>
</evidence>
<comment type="similarity">
    <text evidence="1 7">Belongs to the thioredoxin family.</text>
</comment>
<protein>
    <recommendedName>
        <fullName evidence="6 7">Thioredoxin</fullName>
    </recommendedName>
</protein>
<dbReference type="SUPFAM" id="SSF52833">
    <property type="entry name" value="Thioredoxin-like"/>
    <property type="match status" value="1"/>
</dbReference>
<proteinExistence type="inferred from homology"/>
<organism evidence="9 10">
    <name type="scientific">Herpetosiphon gulosus</name>
    <dbReference type="NCBI Taxonomy" id="1973496"/>
    <lineage>
        <taxon>Bacteria</taxon>
        <taxon>Bacillati</taxon>
        <taxon>Chloroflexota</taxon>
        <taxon>Chloroflexia</taxon>
        <taxon>Herpetosiphonales</taxon>
        <taxon>Herpetosiphonaceae</taxon>
        <taxon>Herpetosiphon</taxon>
    </lineage>
</organism>
<evidence type="ECO:0000256" key="7">
    <source>
        <dbReference type="PIRNR" id="PIRNR000077"/>
    </source>
</evidence>
<keyword evidence="5" id="KW-0676">Redox-active center</keyword>
<keyword evidence="2" id="KW-0813">Transport</keyword>
<dbReference type="InterPro" id="IPR013766">
    <property type="entry name" value="Thioredoxin_domain"/>
</dbReference>
<evidence type="ECO:0000256" key="3">
    <source>
        <dbReference type="ARBA" id="ARBA00022982"/>
    </source>
</evidence>
<keyword evidence="3" id="KW-0249">Electron transport</keyword>
<accession>A0ABP9WX61</accession>
<dbReference type="PANTHER" id="PTHR45663:SF11">
    <property type="entry name" value="GEO12009P1"/>
    <property type="match status" value="1"/>
</dbReference>
<name>A0ABP9WX61_9CHLR</name>
<dbReference type="PROSITE" id="PS00194">
    <property type="entry name" value="THIOREDOXIN_1"/>
    <property type="match status" value="1"/>
</dbReference>
<evidence type="ECO:0000256" key="1">
    <source>
        <dbReference type="ARBA" id="ARBA00008987"/>
    </source>
</evidence>
<reference evidence="9 10" key="1">
    <citation type="submission" date="2024-02" db="EMBL/GenBank/DDBJ databases">
        <title>Herpetosiphon gulosus NBRC 112829.</title>
        <authorList>
            <person name="Ichikawa N."/>
            <person name="Katano-Makiyama Y."/>
            <person name="Hidaka K."/>
        </authorList>
    </citation>
    <scope>NUCLEOTIDE SEQUENCE [LARGE SCALE GENOMIC DNA]</scope>
    <source>
        <strain evidence="9 10">NBRC 112829</strain>
    </source>
</reference>
<dbReference type="Proteomes" id="UP001428290">
    <property type="component" value="Unassembled WGS sequence"/>
</dbReference>
<evidence type="ECO:0000256" key="6">
    <source>
        <dbReference type="NCBIfam" id="TIGR01068"/>
    </source>
</evidence>
<dbReference type="CDD" id="cd02947">
    <property type="entry name" value="TRX_family"/>
    <property type="match status" value="1"/>
</dbReference>
<evidence type="ECO:0000256" key="5">
    <source>
        <dbReference type="ARBA" id="ARBA00023284"/>
    </source>
</evidence>
<dbReference type="InterPro" id="IPR036249">
    <property type="entry name" value="Thioredoxin-like_sf"/>
</dbReference>
<dbReference type="PRINTS" id="PR00421">
    <property type="entry name" value="THIOREDOXIN"/>
</dbReference>
<dbReference type="NCBIfam" id="TIGR01068">
    <property type="entry name" value="thioredoxin"/>
    <property type="match status" value="1"/>
</dbReference>
<dbReference type="RefSeq" id="WP_345721405.1">
    <property type="nucleotide sequence ID" value="NZ_BAABRU010000005.1"/>
</dbReference>
<evidence type="ECO:0000313" key="10">
    <source>
        <dbReference type="Proteomes" id="UP001428290"/>
    </source>
</evidence>
<comment type="caution">
    <text evidence="9">The sequence shown here is derived from an EMBL/GenBank/DDBJ whole genome shotgun (WGS) entry which is preliminary data.</text>
</comment>
<dbReference type="InterPro" id="IPR005746">
    <property type="entry name" value="Thioredoxin"/>
</dbReference>
<dbReference type="PANTHER" id="PTHR45663">
    <property type="entry name" value="GEO12009P1"/>
    <property type="match status" value="1"/>
</dbReference>